<proteinExistence type="predicted"/>
<evidence type="ECO:0000313" key="2">
    <source>
        <dbReference type="Proteomes" id="UP001056978"/>
    </source>
</evidence>
<dbReference type="Proteomes" id="UP001056978">
    <property type="component" value="Chromosome 2"/>
</dbReference>
<name>A0ACB9YFY3_PLABR</name>
<dbReference type="EMBL" id="CM043770">
    <property type="protein sequence ID" value="KAI4840861.1"/>
    <property type="molecule type" value="Genomic_DNA"/>
</dbReference>
<gene>
    <name evidence="1" type="ORF">MKS88_000624</name>
</gene>
<protein>
    <submittedName>
        <fullName evidence="1">Uncharacterized protein</fullName>
    </submittedName>
</protein>
<keyword evidence="2" id="KW-1185">Reference proteome</keyword>
<comment type="caution">
    <text evidence="1">The sequence shown here is derived from an EMBL/GenBank/DDBJ whole genome shotgun (WGS) entry which is preliminary data.</text>
</comment>
<accession>A0ACB9YFY3</accession>
<evidence type="ECO:0000313" key="1">
    <source>
        <dbReference type="EMBL" id="KAI4840861.1"/>
    </source>
</evidence>
<organism evidence="1 2">
    <name type="scientific">Plasmodium brasilianum</name>
    <dbReference type="NCBI Taxonomy" id="5824"/>
    <lineage>
        <taxon>Eukaryota</taxon>
        <taxon>Sar</taxon>
        <taxon>Alveolata</taxon>
        <taxon>Apicomplexa</taxon>
        <taxon>Aconoidasida</taxon>
        <taxon>Haemosporida</taxon>
        <taxon>Plasmodiidae</taxon>
        <taxon>Plasmodium</taxon>
        <taxon>Plasmodium (Plasmodium)</taxon>
    </lineage>
</organism>
<reference evidence="1" key="1">
    <citation type="submission" date="2022-06" db="EMBL/GenBank/DDBJ databases">
        <title>The First Complete Genome of the Simian Malaria Parasite Plasmodium brasilianum.</title>
        <authorList>
            <person name="Bajic M."/>
            <person name="Ravishankar S."/>
        </authorList>
    </citation>
    <scope>NUCLEOTIDE SEQUENCE</scope>
    <source>
        <strain evidence="1">Bolivian I</strain>
    </source>
</reference>
<sequence>MRQNIKSILFIDIAYFILLSSIYHFNNLTSTINKYFHETNIIFGKSNTRSYRLLEKCKKDMDPRIVCLKEEVTSKGMNKTNYMSNNEKMLNGRSKQLNGSLSRSSACHKQNIKNNSCVFAKKCSSIEKKIFKELDFIDFLKKNSTISNKTYKKVISKKYGLRIATPALLFCLLLILVIVDFSLGISIEKSLPISLASWDPLGVSNAQWFVNIFEEVKKLDWFWKSPLWTTSEAASQSINKAELLGRFCGILIYFLPFLILCVVFILALVYYHKKVKKYEKIKFKKR</sequence>